<dbReference type="AlphaFoldDB" id="A0A1M6GDD5"/>
<dbReference type="InterPro" id="IPR012912">
    <property type="entry name" value="Plasmid_pRiA4b_Orf3-like"/>
</dbReference>
<evidence type="ECO:0000313" key="3">
    <source>
        <dbReference type="Proteomes" id="UP000183994"/>
    </source>
</evidence>
<dbReference type="PANTHER" id="PTHR41878:SF1">
    <property type="entry name" value="TNPR PROTEIN"/>
    <property type="match status" value="1"/>
</dbReference>
<accession>A0A1M6GDD5</accession>
<feature type="domain" description="Plasmid pRiA4b Orf3-like" evidence="1">
    <location>
        <begin position="13"/>
        <end position="180"/>
    </location>
</feature>
<dbReference type="PANTHER" id="PTHR41878">
    <property type="entry name" value="LEXA REPRESSOR-RELATED"/>
    <property type="match status" value="1"/>
</dbReference>
<name>A0A1M6GDD5_9BACT</name>
<dbReference type="Proteomes" id="UP000183994">
    <property type="component" value="Unassembled WGS sequence"/>
</dbReference>
<dbReference type="SUPFAM" id="SSF159941">
    <property type="entry name" value="MM3350-like"/>
    <property type="match status" value="1"/>
</dbReference>
<dbReference type="Gene3D" id="3.10.290.30">
    <property type="entry name" value="MM3350-like"/>
    <property type="match status" value="1"/>
</dbReference>
<evidence type="ECO:0000259" key="1">
    <source>
        <dbReference type="Pfam" id="PF07929"/>
    </source>
</evidence>
<evidence type="ECO:0000313" key="2">
    <source>
        <dbReference type="EMBL" id="SHJ07943.1"/>
    </source>
</evidence>
<reference evidence="3" key="1">
    <citation type="submission" date="2016-11" db="EMBL/GenBank/DDBJ databases">
        <authorList>
            <person name="Varghese N."/>
            <person name="Submissions S."/>
        </authorList>
    </citation>
    <scope>NUCLEOTIDE SEQUENCE [LARGE SCALE GENOMIC DNA]</scope>
    <source>
        <strain evidence="3">DSM 16219</strain>
    </source>
</reference>
<dbReference type="InterPro" id="IPR024047">
    <property type="entry name" value="MM3350-like_sf"/>
</dbReference>
<sequence length="190" mass="21578">MPSANKVTELRRVYDLKITLMGADPPIWRRLQVTSDTTLNKLHQIVLSIMGWSGTHQHRFSIGGKIYGIPAPDNDAGMIGEQDVRLSHVAARPGKRFVYEYDPGDNWRLEVLVEEISALEHETRYPLCTAGERANPPENIGGIFRYFDLLEALRDERHPAHEVMVQWVGRDFDPGFFNLEAANARLARIA</sequence>
<protein>
    <submittedName>
        <fullName evidence="2">PRiA4b ORF-3-like protein</fullName>
    </submittedName>
</protein>
<dbReference type="Pfam" id="PF07929">
    <property type="entry name" value="PRiA4_ORF3"/>
    <property type="match status" value="1"/>
</dbReference>
<dbReference type="STRING" id="1121393.SAMN02745216_00977"/>
<keyword evidence="3" id="KW-1185">Reference proteome</keyword>
<gene>
    <name evidence="2" type="ORF">SAMN02745216_00977</name>
</gene>
<dbReference type="RefSeq" id="WP_073473869.1">
    <property type="nucleotide sequence ID" value="NZ_FQZU01000004.1"/>
</dbReference>
<proteinExistence type="predicted"/>
<dbReference type="EMBL" id="FQZU01000004">
    <property type="protein sequence ID" value="SHJ07943.1"/>
    <property type="molecule type" value="Genomic_DNA"/>
</dbReference>
<organism evidence="2 3">
    <name type="scientific">Desulfatibacillum alkenivorans DSM 16219</name>
    <dbReference type="NCBI Taxonomy" id="1121393"/>
    <lineage>
        <taxon>Bacteria</taxon>
        <taxon>Pseudomonadati</taxon>
        <taxon>Thermodesulfobacteriota</taxon>
        <taxon>Desulfobacteria</taxon>
        <taxon>Desulfobacterales</taxon>
        <taxon>Desulfatibacillaceae</taxon>
        <taxon>Desulfatibacillum</taxon>
    </lineage>
</organism>